<gene>
    <name evidence="1" type="ORF">M9H77_14349</name>
</gene>
<evidence type="ECO:0000313" key="1">
    <source>
        <dbReference type="EMBL" id="KAI5673985.1"/>
    </source>
</evidence>
<name>A0ACC0BMT3_CATRO</name>
<dbReference type="EMBL" id="CM044703">
    <property type="protein sequence ID" value="KAI5673985.1"/>
    <property type="molecule type" value="Genomic_DNA"/>
</dbReference>
<comment type="caution">
    <text evidence="1">The sequence shown here is derived from an EMBL/GenBank/DDBJ whole genome shotgun (WGS) entry which is preliminary data.</text>
</comment>
<sequence>MESNATNHSLLPEDSISEILLRLPVKSLKRFQCVSKKWDSMISNPVFAKTHLKIALENRNLTSQSMLSLPQESSRGLCTCPLHLIEYGNSIPNLVQLDFPFVPPNTSLFCFIGFINGLSCWSLLPIDKIILWNPSIRKLKVLQIDAPLFSSLGFGYDESTDDYKIIILTNSAVNGLPRMEVTIYSSKKKSSYRIEDYLHGDISKFWHVTPYNTSRDTYHIAALNMATDTFGTIPMPEFDNTMTFYWSLELLGGCLAVIYTDFSAQLHVYTMRDCKVEQKWSKILTMAGNLSVCYSISPILIYKDNNSWSGFGPNFVQGYKDGNFECVKIYDPNVKLAMAPQIEFWKKEGMDCCFLKYKCNDLINLCGGFYAKNVTMRALDFPWKLAGSGV</sequence>
<organism evidence="1 2">
    <name type="scientific">Catharanthus roseus</name>
    <name type="common">Madagascar periwinkle</name>
    <name type="synonym">Vinca rosea</name>
    <dbReference type="NCBI Taxonomy" id="4058"/>
    <lineage>
        <taxon>Eukaryota</taxon>
        <taxon>Viridiplantae</taxon>
        <taxon>Streptophyta</taxon>
        <taxon>Embryophyta</taxon>
        <taxon>Tracheophyta</taxon>
        <taxon>Spermatophyta</taxon>
        <taxon>Magnoliopsida</taxon>
        <taxon>eudicotyledons</taxon>
        <taxon>Gunneridae</taxon>
        <taxon>Pentapetalae</taxon>
        <taxon>asterids</taxon>
        <taxon>lamiids</taxon>
        <taxon>Gentianales</taxon>
        <taxon>Apocynaceae</taxon>
        <taxon>Rauvolfioideae</taxon>
        <taxon>Vinceae</taxon>
        <taxon>Catharanthinae</taxon>
        <taxon>Catharanthus</taxon>
    </lineage>
</organism>
<protein>
    <submittedName>
        <fullName evidence="1">Uncharacterized protein</fullName>
    </submittedName>
</protein>
<evidence type="ECO:0000313" key="2">
    <source>
        <dbReference type="Proteomes" id="UP001060085"/>
    </source>
</evidence>
<reference evidence="2" key="1">
    <citation type="journal article" date="2023" name="Nat. Plants">
        <title>Single-cell RNA sequencing provides a high-resolution roadmap for understanding the multicellular compartmentation of specialized metabolism.</title>
        <authorList>
            <person name="Sun S."/>
            <person name="Shen X."/>
            <person name="Li Y."/>
            <person name="Li Y."/>
            <person name="Wang S."/>
            <person name="Li R."/>
            <person name="Zhang H."/>
            <person name="Shen G."/>
            <person name="Guo B."/>
            <person name="Wei J."/>
            <person name="Xu J."/>
            <person name="St-Pierre B."/>
            <person name="Chen S."/>
            <person name="Sun C."/>
        </authorList>
    </citation>
    <scope>NUCLEOTIDE SEQUENCE [LARGE SCALE GENOMIC DNA]</scope>
</reference>
<dbReference type="Proteomes" id="UP001060085">
    <property type="component" value="Linkage Group LG03"/>
</dbReference>
<keyword evidence="2" id="KW-1185">Reference proteome</keyword>
<accession>A0ACC0BMT3</accession>
<proteinExistence type="predicted"/>